<evidence type="ECO:0000313" key="2">
    <source>
        <dbReference type="EMBL" id="KAL3277913.1"/>
    </source>
</evidence>
<feature type="compositionally biased region" description="Polar residues" evidence="1">
    <location>
        <begin position="74"/>
        <end position="109"/>
    </location>
</feature>
<evidence type="ECO:0000256" key="1">
    <source>
        <dbReference type="SAM" id="MobiDB-lite"/>
    </source>
</evidence>
<evidence type="ECO:0000313" key="3">
    <source>
        <dbReference type="Proteomes" id="UP001516400"/>
    </source>
</evidence>
<sequence>MRTYIKLLSTLDDSIEPANRVIHTEIIQNQALYVFLMGLSKDLAIIVEAENPDTLEDAIRNEEQESKSRLEISKYQNVGNSHNSNLYSKSTKNGAIPKNSQTPQQESTAVRNPHLIRVESQQQIFKGLPHISNSQFPNLNPNANLGNLRGETKCFEDYTATLKGIEINSRQKTSKQFLLSLKRQPLTEGIMFKTLENNPVDHQTITPRCEKIITVNITNGPDSRNGILPKSEIS</sequence>
<accession>A0ABD2NGW8</accession>
<gene>
    <name evidence="2" type="ORF">HHI36_013254</name>
</gene>
<dbReference type="Proteomes" id="UP001516400">
    <property type="component" value="Unassembled WGS sequence"/>
</dbReference>
<keyword evidence="3" id="KW-1185">Reference proteome</keyword>
<dbReference type="EMBL" id="JABFTP020000103">
    <property type="protein sequence ID" value="KAL3277913.1"/>
    <property type="molecule type" value="Genomic_DNA"/>
</dbReference>
<reference evidence="2 3" key="1">
    <citation type="journal article" date="2021" name="BMC Biol.">
        <title>Horizontally acquired antibacterial genes associated with adaptive radiation of ladybird beetles.</title>
        <authorList>
            <person name="Li H.S."/>
            <person name="Tang X.F."/>
            <person name="Huang Y.H."/>
            <person name="Xu Z.Y."/>
            <person name="Chen M.L."/>
            <person name="Du X.Y."/>
            <person name="Qiu B.Y."/>
            <person name="Chen P.T."/>
            <person name="Zhang W."/>
            <person name="Slipinski A."/>
            <person name="Escalona H.E."/>
            <person name="Waterhouse R.M."/>
            <person name="Zwick A."/>
            <person name="Pang H."/>
        </authorList>
    </citation>
    <scope>NUCLEOTIDE SEQUENCE [LARGE SCALE GENOMIC DNA]</scope>
    <source>
        <strain evidence="2">SYSU2018</strain>
    </source>
</reference>
<protein>
    <submittedName>
        <fullName evidence="2">Uncharacterized protein</fullName>
    </submittedName>
</protein>
<proteinExistence type="predicted"/>
<feature type="region of interest" description="Disordered" evidence="1">
    <location>
        <begin position="64"/>
        <end position="109"/>
    </location>
</feature>
<name>A0ABD2NGW8_9CUCU</name>
<organism evidence="2 3">
    <name type="scientific">Cryptolaemus montrouzieri</name>
    <dbReference type="NCBI Taxonomy" id="559131"/>
    <lineage>
        <taxon>Eukaryota</taxon>
        <taxon>Metazoa</taxon>
        <taxon>Ecdysozoa</taxon>
        <taxon>Arthropoda</taxon>
        <taxon>Hexapoda</taxon>
        <taxon>Insecta</taxon>
        <taxon>Pterygota</taxon>
        <taxon>Neoptera</taxon>
        <taxon>Endopterygota</taxon>
        <taxon>Coleoptera</taxon>
        <taxon>Polyphaga</taxon>
        <taxon>Cucujiformia</taxon>
        <taxon>Coccinelloidea</taxon>
        <taxon>Coccinellidae</taxon>
        <taxon>Scymninae</taxon>
        <taxon>Scymnini</taxon>
        <taxon>Cryptolaemus</taxon>
    </lineage>
</organism>
<dbReference type="AlphaFoldDB" id="A0ABD2NGW8"/>
<comment type="caution">
    <text evidence="2">The sequence shown here is derived from an EMBL/GenBank/DDBJ whole genome shotgun (WGS) entry which is preliminary data.</text>
</comment>